<feature type="domain" description="HTH luxR-type" evidence="1">
    <location>
        <begin position="77"/>
        <end position="142"/>
    </location>
</feature>
<dbReference type="SMART" id="SM00421">
    <property type="entry name" value="HTH_LUXR"/>
    <property type="match status" value="1"/>
</dbReference>
<organism evidence="2 3">
    <name type="scientific">Brevundimonas naejangsanensis</name>
    <dbReference type="NCBI Taxonomy" id="588932"/>
    <lineage>
        <taxon>Bacteria</taxon>
        <taxon>Pseudomonadati</taxon>
        <taxon>Pseudomonadota</taxon>
        <taxon>Alphaproteobacteria</taxon>
        <taxon>Caulobacterales</taxon>
        <taxon>Caulobacteraceae</taxon>
        <taxon>Brevundimonas</taxon>
    </lineage>
</organism>
<gene>
    <name evidence="2" type="ORF">DA69_03185</name>
</gene>
<dbReference type="Gene3D" id="1.10.10.10">
    <property type="entry name" value="Winged helix-like DNA-binding domain superfamily/Winged helix DNA-binding domain"/>
    <property type="match status" value="1"/>
</dbReference>
<dbReference type="GO" id="GO:0006355">
    <property type="term" value="P:regulation of DNA-templated transcription"/>
    <property type="evidence" value="ECO:0007669"/>
    <property type="project" value="InterPro"/>
</dbReference>
<keyword evidence="3" id="KW-1185">Reference proteome</keyword>
<dbReference type="Pfam" id="PF00196">
    <property type="entry name" value="GerE"/>
    <property type="match status" value="1"/>
</dbReference>
<sequence>MVGSRGLFICAAHRSRAELDALLRDLADGNRSSGRILFRTGDDEWCILDLMTTPEAPCRVFATAQPVKPLDVAKITALGAVFGLTRAETAVLLHLTAGATPKDIGRKLDMSIHTVRAHLRSICMRMGVKGINGALRLSFQMS</sequence>
<accession>A0A172Y3V7</accession>
<evidence type="ECO:0000313" key="2">
    <source>
        <dbReference type="EMBL" id="ANF53842.1"/>
    </source>
</evidence>
<dbReference type="KEGG" id="bne:DA69_03185"/>
<evidence type="ECO:0000313" key="3">
    <source>
        <dbReference type="Proteomes" id="UP000077603"/>
    </source>
</evidence>
<dbReference type="InterPro" id="IPR000792">
    <property type="entry name" value="Tscrpt_reg_LuxR_C"/>
</dbReference>
<dbReference type="EMBL" id="CP015614">
    <property type="protein sequence ID" value="ANF53842.1"/>
    <property type="molecule type" value="Genomic_DNA"/>
</dbReference>
<dbReference type="Proteomes" id="UP000077603">
    <property type="component" value="Chromosome"/>
</dbReference>
<reference evidence="2 3" key="1">
    <citation type="journal article" date="2014" name="Genome Announc.">
        <title>Genome Sequence of a Promising Hydrogen-Producing Facultative Anaerobic Bacterium, Brevundimonas naejangsanensis Strain B1.</title>
        <authorList>
            <person name="Su H."/>
            <person name="Zhang T."/>
            <person name="Bao M."/>
            <person name="Jiang Y."/>
            <person name="Wang Y."/>
            <person name="Tan T."/>
        </authorList>
    </citation>
    <scope>NUCLEOTIDE SEQUENCE [LARGE SCALE GENOMIC DNA]</scope>
    <source>
        <strain evidence="2 3">B1</strain>
    </source>
</reference>
<dbReference type="GO" id="GO:0003677">
    <property type="term" value="F:DNA binding"/>
    <property type="evidence" value="ECO:0007669"/>
    <property type="project" value="InterPro"/>
</dbReference>
<dbReference type="PRINTS" id="PR00038">
    <property type="entry name" value="HTHLUXR"/>
</dbReference>
<dbReference type="InterPro" id="IPR036388">
    <property type="entry name" value="WH-like_DNA-bd_sf"/>
</dbReference>
<dbReference type="InterPro" id="IPR016032">
    <property type="entry name" value="Sig_transdc_resp-reg_C-effctor"/>
</dbReference>
<proteinExistence type="predicted"/>
<dbReference type="PROSITE" id="PS50043">
    <property type="entry name" value="HTH_LUXR_2"/>
    <property type="match status" value="1"/>
</dbReference>
<dbReference type="AlphaFoldDB" id="A0A172Y3V7"/>
<protein>
    <recommendedName>
        <fullName evidence="1">HTH luxR-type domain-containing protein</fullName>
    </recommendedName>
</protein>
<dbReference type="SUPFAM" id="SSF46894">
    <property type="entry name" value="C-terminal effector domain of the bipartite response regulators"/>
    <property type="match status" value="1"/>
</dbReference>
<name>A0A172Y3V7_9CAUL</name>
<dbReference type="STRING" id="588932.DA69_03185"/>
<evidence type="ECO:0000259" key="1">
    <source>
        <dbReference type="PROSITE" id="PS50043"/>
    </source>
</evidence>